<dbReference type="WBParaSite" id="SVE_0236800.1">
    <property type="protein sequence ID" value="SVE_0236800.1"/>
    <property type="gene ID" value="SVE_0236800"/>
</dbReference>
<accession>A0A0K0F0Q2</accession>
<name>A0A0K0F0Q2_STRVS</name>
<evidence type="ECO:0000313" key="2">
    <source>
        <dbReference type="Proteomes" id="UP000035680"/>
    </source>
</evidence>
<protein>
    <submittedName>
        <fullName evidence="3">Conjugal transfer protein TraG</fullName>
    </submittedName>
</protein>
<evidence type="ECO:0000313" key="3">
    <source>
        <dbReference type="WBParaSite" id="SVE_0236800.1"/>
    </source>
</evidence>
<keyword evidence="2" id="KW-1185">Reference proteome</keyword>
<feature type="region of interest" description="Disordered" evidence="1">
    <location>
        <begin position="1"/>
        <end position="29"/>
    </location>
</feature>
<organism evidence="2 3">
    <name type="scientific">Strongyloides venezuelensis</name>
    <name type="common">Threadworm</name>
    <dbReference type="NCBI Taxonomy" id="75913"/>
    <lineage>
        <taxon>Eukaryota</taxon>
        <taxon>Metazoa</taxon>
        <taxon>Ecdysozoa</taxon>
        <taxon>Nematoda</taxon>
        <taxon>Chromadorea</taxon>
        <taxon>Rhabditida</taxon>
        <taxon>Tylenchina</taxon>
        <taxon>Panagrolaimomorpha</taxon>
        <taxon>Strongyloidoidea</taxon>
        <taxon>Strongyloididae</taxon>
        <taxon>Strongyloides</taxon>
    </lineage>
</organism>
<evidence type="ECO:0000256" key="1">
    <source>
        <dbReference type="SAM" id="MobiDB-lite"/>
    </source>
</evidence>
<proteinExistence type="predicted"/>
<dbReference type="AlphaFoldDB" id="A0A0K0F0Q2"/>
<sequence length="121" mass="13482">MREPEVDLTKNANNKSTPEGDKISRSATPRIKQQVLDNVSVESLRTAETNIVVNNNGGFVSFNNNAPIIDLVESEEVTRESFESIIKMNESLIKDIQRLELEKKIPSSNQDLIRTGNAANI</sequence>
<dbReference type="Proteomes" id="UP000035680">
    <property type="component" value="Unassembled WGS sequence"/>
</dbReference>
<reference evidence="3" key="2">
    <citation type="submission" date="2015-08" db="UniProtKB">
        <authorList>
            <consortium name="WormBaseParasite"/>
        </authorList>
    </citation>
    <scope>IDENTIFICATION</scope>
</reference>
<reference evidence="2" key="1">
    <citation type="submission" date="2014-07" db="EMBL/GenBank/DDBJ databases">
        <authorList>
            <person name="Martin A.A"/>
            <person name="De Silva N."/>
        </authorList>
    </citation>
    <scope>NUCLEOTIDE SEQUENCE</scope>
</reference>